<accession>A0ACC2K4M1</accession>
<dbReference type="Proteomes" id="UP001234297">
    <property type="component" value="Chromosome 12"/>
</dbReference>
<sequence>MASKHLSLNLLVDKQRNRVVYAESGKDFIDILFSFLTMPISSIIRLTTRHSKIGSLNTLYESVEDLDLHHMQSEACKTMLLHPRSTSEEQCKNLVLDIDDKTDPSEYYLCPFWICSSKTHCLVSTVANARCRCGQVMYRKVYRIKESDELDRRDGVFMKGSIDFIISDDLNVFPVSTSMGLELIKKVGINEATVLEQRNVNVGRREALSILKASLISKTVLSDIFSAKKPQQKYIMLCGMGLGDSCPHSLLVVRRRK</sequence>
<evidence type="ECO:0000313" key="2">
    <source>
        <dbReference type="Proteomes" id="UP001234297"/>
    </source>
</evidence>
<keyword evidence="2" id="KW-1185">Reference proteome</keyword>
<reference evidence="1 2" key="1">
    <citation type="journal article" date="2022" name="Hortic Res">
        <title>A haplotype resolved chromosomal level avocado genome allows analysis of novel avocado genes.</title>
        <authorList>
            <person name="Nath O."/>
            <person name="Fletcher S.J."/>
            <person name="Hayward A."/>
            <person name="Shaw L.M."/>
            <person name="Masouleh A.K."/>
            <person name="Furtado A."/>
            <person name="Henry R.J."/>
            <person name="Mitter N."/>
        </authorList>
    </citation>
    <scope>NUCLEOTIDE SEQUENCE [LARGE SCALE GENOMIC DNA]</scope>
    <source>
        <strain evidence="2">cv. Hass</strain>
    </source>
</reference>
<evidence type="ECO:0000313" key="1">
    <source>
        <dbReference type="EMBL" id="KAJ8615868.1"/>
    </source>
</evidence>
<proteinExistence type="predicted"/>
<name>A0ACC2K4M1_PERAE</name>
<dbReference type="EMBL" id="CM056820">
    <property type="protein sequence ID" value="KAJ8615868.1"/>
    <property type="molecule type" value="Genomic_DNA"/>
</dbReference>
<organism evidence="1 2">
    <name type="scientific">Persea americana</name>
    <name type="common">Avocado</name>
    <dbReference type="NCBI Taxonomy" id="3435"/>
    <lineage>
        <taxon>Eukaryota</taxon>
        <taxon>Viridiplantae</taxon>
        <taxon>Streptophyta</taxon>
        <taxon>Embryophyta</taxon>
        <taxon>Tracheophyta</taxon>
        <taxon>Spermatophyta</taxon>
        <taxon>Magnoliopsida</taxon>
        <taxon>Magnoliidae</taxon>
        <taxon>Laurales</taxon>
        <taxon>Lauraceae</taxon>
        <taxon>Persea</taxon>
    </lineage>
</organism>
<comment type="caution">
    <text evidence="1">The sequence shown here is derived from an EMBL/GenBank/DDBJ whole genome shotgun (WGS) entry which is preliminary data.</text>
</comment>
<protein>
    <submittedName>
        <fullName evidence="1">Uncharacterized protein</fullName>
    </submittedName>
</protein>
<gene>
    <name evidence="1" type="ORF">MRB53_035240</name>
</gene>